<dbReference type="Proteomes" id="UP001203665">
    <property type="component" value="Unassembled WGS sequence"/>
</dbReference>
<proteinExistence type="predicted"/>
<gene>
    <name evidence="2" type="ORF">NDM98_08360</name>
</gene>
<organism evidence="2 3">
    <name type="scientific">Alkalicoccobacillus plakortidis</name>
    <dbReference type="NCBI Taxonomy" id="444060"/>
    <lineage>
        <taxon>Bacteria</taxon>
        <taxon>Bacillati</taxon>
        <taxon>Bacillota</taxon>
        <taxon>Bacilli</taxon>
        <taxon>Bacillales</taxon>
        <taxon>Bacillaceae</taxon>
        <taxon>Alkalicoccobacillus</taxon>
    </lineage>
</organism>
<reference evidence="2" key="1">
    <citation type="submission" date="2022-06" db="EMBL/GenBank/DDBJ databases">
        <title>Alkalicoccobacillus porphyridii sp. nov., isolated from a marine red alga, Porphyridium purpureum and reclassification of Shouchella plakortidis and Shouchella gibsonii as Alkalicoccobacillus plakortidis comb. nov. and Alkalicoccobacillus gibsonii comb. nov.</title>
        <authorList>
            <person name="Kim K.H."/>
            <person name="Lee J.K."/>
            <person name="Han D.M."/>
            <person name="Baek J.H."/>
            <person name="Jeon C.O."/>
        </authorList>
    </citation>
    <scope>NUCLEOTIDE SEQUENCE</scope>
    <source>
        <strain evidence="2">DSM 19153</strain>
    </source>
</reference>
<accession>A0ABT0XHV7</accession>
<keyword evidence="1" id="KW-0812">Transmembrane</keyword>
<evidence type="ECO:0008006" key="4">
    <source>
        <dbReference type="Google" id="ProtNLM"/>
    </source>
</evidence>
<evidence type="ECO:0000313" key="2">
    <source>
        <dbReference type="EMBL" id="MCM2675500.1"/>
    </source>
</evidence>
<dbReference type="RefSeq" id="WP_251606264.1">
    <property type="nucleotide sequence ID" value="NZ_JAMQJY010000001.1"/>
</dbReference>
<evidence type="ECO:0000313" key="3">
    <source>
        <dbReference type="Proteomes" id="UP001203665"/>
    </source>
</evidence>
<evidence type="ECO:0000256" key="1">
    <source>
        <dbReference type="SAM" id="Phobius"/>
    </source>
</evidence>
<sequence length="87" mass="9732">MKLTELVVLANSSVPDDLPTLNVVENWGLTVILQLISLLVFFMVAKHFARFKFGGIVMTMILGGVVTFVVQNWSRVSAWVQAFIDTF</sequence>
<feature type="transmembrane region" description="Helical" evidence="1">
    <location>
        <begin position="51"/>
        <end position="70"/>
    </location>
</feature>
<feature type="transmembrane region" description="Helical" evidence="1">
    <location>
        <begin position="27"/>
        <end position="44"/>
    </location>
</feature>
<keyword evidence="3" id="KW-1185">Reference proteome</keyword>
<protein>
    <recommendedName>
        <fullName evidence="4">TrbC/VIRB2 family protein</fullName>
    </recommendedName>
</protein>
<comment type="caution">
    <text evidence="2">The sequence shown here is derived from an EMBL/GenBank/DDBJ whole genome shotgun (WGS) entry which is preliminary data.</text>
</comment>
<name>A0ABT0XHV7_9BACI</name>
<keyword evidence="1" id="KW-1133">Transmembrane helix</keyword>
<dbReference type="EMBL" id="JAMQJY010000001">
    <property type="protein sequence ID" value="MCM2675500.1"/>
    <property type="molecule type" value="Genomic_DNA"/>
</dbReference>
<keyword evidence="1" id="KW-0472">Membrane</keyword>